<gene>
    <name evidence="1" type="ORF">HZU72_22590</name>
</gene>
<reference evidence="1 2" key="1">
    <citation type="submission" date="2020-07" db="EMBL/GenBank/DDBJ databases">
        <title>Halomonas sp. QX-2 draft genome sequence.</title>
        <authorList>
            <person name="Qiu X."/>
        </authorList>
    </citation>
    <scope>NUCLEOTIDE SEQUENCE [LARGE SCALE GENOMIC DNA]</scope>
    <source>
        <strain evidence="1 2">QX-2</strain>
    </source>
</reference>
<protein>
    <submittedName>
        <fullName evidence="1">Uncharacterized protein</fullName>
    </submittedName>
</protein>
<evidence type="ECO:0000313" key="2">
    <source>
        <dbReference type="Proteomes" id="UP000520876"/>
    </source>
</evidence>
<comment type="caution">
    <text evidence="1">The sequence shown here is derived from an EMBL/GenBank/DDBJ whole genome shotgun (WGS) entry which is preliminary data.</text>
</comment>
<feature type="non-terminal residue" evidence="1">
    <location>
        <position position="1"/>
    </location>
</feature>
<sequence>RRTRDGGPARKQCEAVPGLVGCHGVSFRELTLLVTMRYLNVHLTD</sequence>
<evidence type="ECO:0000313" key="1">
    <source>
        <dbReference type="EMBL" id="NYT75173.1"/>
    </source>
</evidence>
<proteinExistence type="predicted"/>
<dbReference type="AlphaFoldDB" id="A0A7Z0SQD9"/>
<keyword evidence="2" id="KW-1185">Reference proteome</keyword>
<dbReference type="EMBL" id="JACCGK010000031">
    <property type="protein sequence ID" value="NYT75173.1"/>
    <property type="molecule type" value="Genomic_DNA"/>
</dbReference>
<name>A0A7Z0SQD9_9GAMM</name>
<accession>A0A7Z0SQD9</accession>
<organism evidence="1 2">
    <name type="scientific">Vreelandella sedimenti</name>
    <dbReference type="NCBI Taxonomy" id="2729618"/>
    <lineage>
        <taxon>Bacteria</taxon>
        <taxon>Pseudomonadati</taxon>
        <taxon>Pseudomonadota</taxon>
        <taxon>Gammaproteobacteria</taxon>
        <taxon>Oceanospirillales</taxon>
        <taxon>Halomonadaceae</taxon>
        <taxon>Vreelandella</taxon>
    </lineage>
</organism>
<dbReference type="Proteomes" id="UP000520876">
    <property type="component" value="Unassembled WGS sequence"/>
</dbReference>